<dbReference type="AlphaFoldDB" id="A0A369TBA6"/>
<dbReference type="InterPro" id="IPR011042">
    <property type="entry name" value="6-blade_b-propeller_TolB-like"/>
</dbReference>
<evidence type="ECO:0000313" key="1">
    <source>
        <dbReference type="EMBL" id="RDD61794.1"/>
    </source>
</evidence>
<dbReference type="SUPFAM" id="SSF63829">
    <property type="entry name" value="Calcium-dependent phosphotriesterase"/>
    <property type="match status" value="1"/>
</dbReference>
<dbReference type="Gene3D" id="2.120.10.30">
    <property type="entry name" value="TolB, C-terminal domain"/>
    <property type="match status" value="1"/>
</dbReference>
<dbReference type="RefSeq" id="WP_114582336.1">
    <property type="nucleotide sequence ID" value="NZ_QPMH01000009.1"/>
</dbReference>
<dbReference type="PANTHER" id="PTHR11799:SF12">
    <property type="entry name" value="PARAOXONASE-RELATED"/>
    <property type="match status" value="1"/>
</dbReference>
<dbReference type="EMBL" id="QPMH01000009">
    <property type="protein sequence ID" value="RDD61794.1"/>
    <property type="molecule type" value="Genomic_DNA"/>
</dbReference>
<evidence type="ECO:0000313" key="2">
    <source>
        <dbReference type="Proteomes" id="UP000253941"/>
    </source>
</evidence>
<comment type="caution">
    <text evidence="1">The sequence shown here is derived from an EMBL/GenBank/DDBJ whole genome shotgun (WGS) entry which is preliminary data.</text>
</comment>
<keyword evidence="2" id="KW-1185">Reference proteome</keyword>
<dbReference type="PANTHER" id="PTHR11799">
    <property type="entry name" value="PARAOXONASE"/>
    <property type="match status" value="1"/>
</dbReference>
<protein>
    <submittedName>
        <fullName evidence="1">Uncharacterized protein</fullName>
    </submittedName>
</protein>
<dbReference type="InterPro" id="IPR051288">
    <property type="entry name" value="Serum_paraoxonase/arylesterase"/>
</dbReference>
<reference evidence="1 2" key="1">
    <citation type="submission" date="2018-07" db="EMBL/GenBank/DDBJ databases">
        <title>Venubactetium sediminum gen. nov., sp. nov., isolated from a marine solar saltern.</title>
        <authorList>
            <person name="Wang S."/>
        </authorList>
    </citation>
    <scope>NUCLEOTIDE SEQUENCE [LARGE SCALE GENOMIC DNA]</scope>
    <source>
        <strain evidence="1 2">WD2A32</strain>
    </source>
</reference>
<organism evidence="1 2">
    <name type="scientific">Ferruginivarius sediminum</name>
    <dbReference type="NCBI Taxonomy" id="2661937"/>
    <lineage>
        <taxon>Bacteria</taxon>
        <taxon>Pseudomonadati</taxon>
        <taxon>Pseudomonadota</taxon>
        <taxon>Alphaproteobacteria</taxon>
        <taxon>Rhodospirillales</taxon>
        <taxon>Rhodospirillaceae</taxon>
        <taxon>Ferruginivarius</taxon>
    </lineage>
</organism>
<dbReference type="Proteomes" id="UP000253941">
    <property type="component" value="Unassembled WGS sequence"/>
</dbReference>
<sequence length="380" mass="40314">MLALFALTASSQAAPAREAAYCQRVALIDAESGAPVRGAEDIAVDADGGRLYLSAYDRWALEDALAADAERLPQGGIYAAPLSEVAAAEARLSVRRLTSDVAGDFHPHGIALYREADPLRLFAINHAYSRRDGERRRATRIDVFDLAGDSLQAASSLRDEALCQANDLVALSPSDVLVSRDHGACRGLRRWSEDALGLSHAKVLLARLEEGGAARVRTLVDGLGFANGLALSPDKRRLAVAATREGRVHFFDVPALKRGEAAPLSSVRLDGGPDNLSWTPGGKVLAAVHPSMLKAGMARNRWLGARRAGSRVVAIDPDDGTVAPLLEDPEGRKLNMATVAAAFGERIVVAAVLDDAVLVCNPPSRDAQANDTGRDAFHSQ</sequence>
<proteinExistence type="predicted"/>
<name>A0A369TBA6_9PROT</name>
<gene>
    <name evidence="1" type="ORF">DRB17_11425</name>
</gene>
<accession>A0A369TBA6</accession>